<keyword evidence="2" id="KW-1185">Reference proteome</keyword>
<dbReference type="EMBL" id="CM047949">
    <property type="protein sequence ID" value="KAI9896130.1"/>
    <property type="molecule type" value="Genomic_DNA"/>
</dbReference>
<evidence type="ECO:0000313" key="1">
    <source>
        <dbReference type="EMBL" id="KAI9896130.1"/>
    </source>
</evidence>
<proteinExistence type="predicted"/>
<comment type="caution">
    <text evidence="1">The sequence shown here is derived from an EMBL/GenBank/DDBJ whole genome shotgun (WGS) entry which is preliminary data.</text>
</comment>
<protein>
    <submittedName>
        <fullName evidence="1">Uncharacterized protein</fullName>
    </submittedName>
</protein>
<reference evidence="1" key="1">
    <citation type="submission" date="2022-10" db="EMBL/GenBank/DDBJ databases">
        <title>Complete Genome of Trichothecium roseum strain YXFP-22015, a Plant Pathogen Isolated from Citrus.</title>
        <authorList>
            <person name="Wang Y."/>
            <person name="Zhu L."/>
        </authorList>
    </citation>
    <scope>NUCLEOTIDE SEQUENCE</scope>
    <source>
        <strain evidence="1">YXFP-22015</strain>
    </source>
</reference>
<organism evidence="1 2">
    <name type="scientific">Trichothecium roseum</name>
    <dbReference type="NCBI Taxonomy" id="47278"/>
    <lineage>
        <taxon>Eukaryota</taxon>
        <taxon>Fungi</taxon>
        <taxon>Dikarya</taxon>
        <taxon>Ascomycota</taxon>
        <taxon>Pezizomycotina</taxon>
        <taxon>Sordariomycetes</taxon>
        <taxon>Hypocreomycetidae</taxon>
        <taxon>Hypocreales</taxon>
        <taxon>Hypocreales incertae sedis</taxon>
        <taxon>Trichothecium</taxon>
    </lineage>
</organism>
<accession>A0ACC0UQX7</accession>
<gene>
    <name evidence="1" type="ORF">N3K66_009030</name>
</gene>
<sequence length="741" mass="83328">MLSCFGCGSSRHDAEREPLLPLYNDDTSLQARLHEKLHTYQMLRAISKGYMPSNEQVMIHLRSLLSADILNPDSPDLSDSGRALVRSTKLWLQQFIDFLHSKNSQDQIQDFIWYLSKSRLHVDMENIGARASRAKAKADTTAAYESLYAVGSLLLTNSDFRLFLSDIGTIGKEVFRDTAFTLSDVSKQAGKAVEPSTEEQEALKHANGDSQPPPSTEDLKSDLKDVASVVSKGAIDVAQEAEHSAIEHIRGDEKEALVYRLKQTVSKLSKRPDYSESVNMISLLVRRSLLAYSHAAASTAEAFEDDVGRNPEADRALKNFWLMVRSVGDKQAWTKVEESFHTVVEHGQSDPNFDEMVQHLSKLVQDMLADPEFFDNVEKRFNDLREKSQSLASRSSMSDDLNALLANIHTAFRSVLEDKDMHKLIRTTSRIADILSPSGSYTNSQLVTDSINVFVPMIIQAVQYVPIPRLEVSAPAIDLLMENLILEPGRTVNNSSFLPFKLNVSTRNDVEVRKARLRTTSSMTSLMTIKILGMSLAADDLGYWFRLHSGLLRMMDEGLAGFHLDERGLDIELDIEIGRERLEQIVSLRGVRVTIHKLNYTLSRSKFACLAWLLKPIVRPIVRKALEIKIAASITEGLHFLNRELLYARERLRATQIANPKDLWTFVRAVAARLVPAPDPDLETRLGVRPGAGVFRGRYAPGSLVKLWEEEGRDAEQRVYEYEQGGWKNDIFDVKVVPTMG</sequence>
<evidence type="ECO:0000313" key="2">
    <source>
        <dbReference type="Proteomes" id="UP001163324"/>
    </source>
</evidence>
<dbReference type="Proteomes" id="UP001163324">
    <property type="component" value="Chromosome 10"/>
</dbReference>
<name>A0ACC0UQX7_9HYPO</name>